<dbReference type="Gene3D" id="3.30.470.20">
    <property type="entry name" value="ATP-grasp fold, B domain"/>
    <property type="match status" value="1"/>
</dbReference>
<keyword evidence="2 5" id="KW-0436">Ligase</keyword>
<dbReference type="Gene3D" id="3.30.1490.20">
    <property type="entry name" value="ATP-grasp fold, A domain"/>
    <property type="match status" value="1"/>
</dbReference>
<dbReference type="AlphaFoldDB" id="A0A3N1Y9H1"/>
<name>A0A3N1Y9H1_9GAMM</name>
<dbReference type="GO" id="GO:0005524">
    <property type="term" value="F:ATP binding"/>
    <property type="evidence" value="ECO:0007669"/>
    <property type="project" value="UniProtKB-UniRule"/>
</dbReference>
<dbReference type="InterPro" id="IPR011761">
    <property type="entry name" value="ATP-grasp"/>
</dbReference>
<keyword evidence="3" id="KW-0547">Nucleotide-binding</keyword>
<evidence type="ECO:0000256" key="3">
    <source>
        <dbReference type="PROSITE-ProRule" id="PRU00409"/>
    </source>
</evidence>
<sequence length="333" mass="36218">MRVGLTYDLRDEHLARGLGEEEAAEFDRPETIDALAEAVSALGHTPVRIGSLHDLVPRLARGERWDLVFNIAEGLRGYAREAQVPALLEGWGIPFVFSDALTLAVALHKGMAKHVVRDAGLPTPDFTVVAEEADLARAATLPYPLFVKPVAEGTSKGIGTASRVESARALEEAVRRVWVRHAQPALVECFLPGREFTVGILGTGPYARVLGVMEVLLRDPRDGGIYGFETKEHYEERVRYRLVDDADATAAAEIALAVHRVLGCRDASRVDLRLDAEGRPCFLEINPLAGLHPTRSDLAILASLRGMGYRELIAEILASASARLGRHDLAAEA</sequence>
<evidence type="ECO:0000259" key="4">
    <source>
        <dbReference type="PROSITE" id="PS50975"/>
    </source>
</evidence>
<protein>
    <submittedName>
        <fullName evidence="5">D-alanine--D-alanine ligase</fullName>
    </submittedName>
</protein>
<keyword evidence="6" id="KW-1185">Reference proteome</keyword>
<keyword evidence="3" id="KW-0067">ATP-binding</keyword>
<gene>
    <name evidence="5" type="ORF">EDC57_1108</name>
</gene>
<dbReference type="Proteomes" id="UP000276634">
    <property type="component" value="Unassembled WGS sequence"/>
</dbReference>
<feature type="domain" description="ATP-grasp" evidence="4">
    <location>
        <begin position="113"/>
        <end position="318"/>
    </location>
</feature>
<comment type="similarity">
    <text evidence="1">Belongs to the D-alanine--D-alanine ligase family.</text>
</comment>
<dbReference type="GO" id="GO:0046872">
    <property type="term" value="F:metal ion binding"/>
    <property type="evidence" value="ECO:0007669"/>
    <property type="project" value="InterPro"/>
</dbReference>
<dbReference type="PROSITE" id="PS50975">
    <property type="entry name" value="ATP_GRASP"/>
    <property type="match status" value="1"/>
</dbReference>
<dbReference type="GO" id="GO:0008716">
    <property type="term" value="F:D-alanine-D-alanine ligase activity"/>
    <property type="evidence" value="ECO:0007669"/>
    <property type="project" value="InterPro"/>
</dbReference>
<proteinExistence type="inferred from homology"/>
<dbReference type="SUPFAM" id="SSF56059">
    <property type="entry name" value="Glutathione synthetase ATP-binding domain-like"/>
    <property type="match status" value="1"/>
</dbReference>
<dbReference type="EMBL" id="RJVI01000001">
    <property type="protein sequence ID" value="ROR35191.1"/>
    <property type="molecule type" value="Genomic_DNA"/>
</dbReference>
<dbReference type="Pfam" id="PF07478">
    <property type="entry name" value="Dala_Dala_lig_C"/>
    <property type="match status" value="1"/>
</dbReference>
<dbReference type="InterPro" id="IPR013815">
    <property type="entry name" value="ATP_grasp_subdomain_1"/>
</dbReference>
<reference evidence="5 6" key="1">
    <citation type="submission" date="2018-11" db="EMBL/GenBank/DDBJ databases">
        <title>Genomic Encyclopedia of Type Strains, Phase IV (KMG-IV): sequencing the most valuable type-strain genomes for metagenomic binning, comparative biology and taxonomic classification.</title>
        <authorList>
            <person name="Goeker M."/>
        </authorList>
    </citation>
    <scope>NUCLEOTIDE SEQUENCE [LARGE SCALE GENOMIC DNA]</scope>
    <source>
        <strain evidence="5 6">DSM 100275</strain>
    </source>
</reference>
<dbReference type="InterPro" id="IPR011095">
    <property type="entry name" value="Dala_Dala_lig_C"/>
</dbReference>
<dbReference type="PANTHER" id="PTHR23132:SF23">
    <property type="entry name" value="D-ALANINE--D-ALANINE LIGASE B"/>
    <property type="match status" value="1"/>
</dbReference>
<dbReference type="OrthoDB" id="9800957at2"/>
<evidence type="ECO:0000313" key="6">
    <source>
        <dbReference type="Proteomes" id="UP000276634"/>
    </source>
</evidence>
<accession>A0A3N1Y9H1</accession>
<dbReference type="RefSeq" id="WP_123400823.1">
    <property type="nucleotide sequence ID" value="NZ_RJVI01000001.1"/>
</dbReference>
<dbReference type="PANTHER" id="PTHR23132">
    <property type="entry name" value="D-ALANINE--D-ALANINE LIGASE"/>
    <property type="match status" value="1"/>
</dbReference>
<organism evidence="5 6">
    <name type="scientific">Inmirania thermothiophila</name>
    <dbReference type="NCBI Taxonomy" id="1750597"/>
    <lineage>
        <taxon>Bacteria</taxon>
        <taxon>Pseudomonadati</taxon>
        <taxon>Pseudomonadota</taxon>
        <taxon>Gammaproteobacteria</taxon>
        <taxon>Chromatiales</taxon>
        <taxon>Ectothiorhodospiraceae</taxon>
        <taxon>Inmirania</taxon>
    </lineage>
</organism>
<evidence type="ECO:0000256" key="1">
    <source>
        <dbReference type="ARBA" id="ARBA00010871"/>
    </source>
</evidence>
<evidence type="ECO:0000256" key="2">
    <source>
        <dbReference type="ARBA" id="ARBA00022598"/>
    </source>
</evidence>
<evidence type="ECO:0000313" key="5">
    <source>
        <dbReference type="EMBL" id="ROR35191.1"/>
    </source>
</evidence>
<comment type="caution">
    <text evidence="5">The sequence shown here is derived from an EMBL/GenBank/DDBJ whole genome shotgun (WGS) entry which is preliminary data.</text>
</comment>